<dbReference type="Pfam" id="PF13977">
    <property type="entry name" value="TetR_C_6"/>
    <property type="match status" value="1"/>
</dbReference>
<evidence type="ECO:0000259" key="7">
    <source>
        <dbReference type="PROSITE" id="PS50977"/>
    </source>
</evidence>
<evidence type="ECO:0000256" key="6">
    <source>
        <dbReference type="SAM" id="MobiDB-lite"/>
    </source>
</evidence>
<dbReference type="Pfam" id="PF00440">
    <property type="entry name" value="TetR_N"/>
    <property type="match status" value="1"/>
</dbReference>
<name>A0ABT9RJN0_9ACTN</name>
<dbReference type="PANTHER" id="PTHR30055:SF234">
    <property type="entry name" value="HTH-TYPE TRANSCRIPTIONAL REGULATOR BETI"/>
    <property type="match status" value="1"/>
</dbReference>
<dbReference type="Gene3D" id="1.10.357.10">
    <property type="entry name" value="Tetracycline Repressor, domain 2"/>
    <property type="match status" value="1"/>
</dbReference>
<feature type="DNA-binding region" description="H-T-H motif" evidence="5">
    <location>
        <begin position="39"/>
        <end position="58"/>
    </location>
</feature>
<dbReference type="InterPro" id="IPR039538">
    <property type="entry name" value="BetI_C"/>
</dbReference>
<dbReference type="RefSeq" id="WP_306871504.1">
    <property type="nucleotide sequence ID" value="NZ_JAUSRB010000002.1"/>
</dbReference>
<dbReference type="InterPro" id="IPR050109">
    <property type="entry name" value="HTH-type_TetR-like_transc_reg"/>
</dbReference>
<keyword evidence="9" id="KW-1185">Reference proteome</keyword>
<dbReference type="PRINTS" id="PR00455">
    <property type="entry name" value="HTHTETR"/>
</dbReference>
<dbReference type="SUPFAM" id="SSF48498">
    <property type="entry name" value="Tetracyclin repressor-like, C-terminal domain"/>
    <property type="match status" value="1"/>
</dbReference>
<keyword evidence="3 5" id="KW-0238">DNA-binding</keyword>
<dbReference type="EMBL" id="JAUSRB010000002">
    <property type="protein sequence ID" value="MDP9868540.1"/>
    <property type="molecule type" value="Genomic_DNA"/>
</dbReference>
<protein>
    <submittedName>
        <fullName evidence="8">AcrR family transcriptional regulator</fullName>
    </submittedName>
</protein>
<organism evidence="8 9">
    <name type="scientific">Streptosporangium brasiliense</name>
    <dbReference type="NCBI Taxonomy" id="47480"/>
    <lineage>
        <taxon>Bacteria</taxon>
        <taxon>Bacillati</taxon>
        <taxon>Actinomycetota</taxon>
        <taxon>Actinomycetes</taxon>
        <taxon>Streptosporangiales</taxon>
        <taxon>Streptosporangiaceae</taxon>
        <taxon>Streptosporangium</taxon>
    </lineage>
</organism>
<dbReference type="PROSITE" id="PS50977">
    <property type="entry name" value="HTH_TETR_2"/>
    <property type="match status" value="1"/>
</dbReference>
<dbReference type="PANTHER" id="PTHR30055">
    <property type="entry name" value="HTH-TYPE TRANSCRIPTIONAL REGULATOR RUTR"/>
    <property type="match status" value="1"/>
</dbReference>
<keyword evidence="4" id="KW-0804">Transcription</keyword>
<evidence type="ECO:0000256" key="4">
    <source>
        <dbReference type="ARBA" id="ARBA00023163"/>
    </source>
</evidence>
<feature type="region of interest" description="Disordered" evidence="6">
    <location>
        <begin position="206"/>
        <end position="232"/>
    </location>
</feature>
<evidence type="ECO:0000256" key="2">
    <source>
        <dbReference type="ARBA" id="ARBA00023015"/>
    </source>
</evidence>
<keyword evidence="1" id="KW-0678">Repressor</keyword>
<accession>A0ABT9RJN0</accession>
<evidence type="ECO:0000256" key="3">
    <source>
        <dbReference type="ARBA" id="ARBA00023125"/>
    </source>
</evidence>
<dbReference type="InterPro" id="IPR001647">
    <property type="entry name" value="HTH_TetR"/>
</dbReference>
<evidence type="ECO:0000313" key="8">
    <source>
        <dbReference type="EMBL" id="MDP9868540.1"/>
    </source>
</evidence>
<comment type="caution">
    <text evidence="8">The sequence shown here is derived from an EMBL/GenBank/DDBJ whole genome shotgun (WGS) entry which is preliminary data.</text>
</comment>
<dbReference type="InterPro" id="IPR036271">
    <property type="entry name" value="Tet_transcr_reg_TetR-rel_C_sf"/>
</dbReference>
<evidence type="ECO:0000313" key="9">
    <source>
        <dbReference type="Proteomes" id="UP001230426"/>
    </source>
</evidence>
<dbReference type="InterPro" id="IPR009057">
    <property type="entry name" value="Homeodomain-like_sf"/>
</dbReference>
<evidence type="ECO:0000256" key="5">
    <source>
        <dbReference type="PROSITE-ProRule" id="PRU00335"/>
    </source>
</evidence>
<dbReference type="Proteomes" id="UP001230426">
    <property type="component" value="Unassembled WGS sequence"/>
</dbReference>
<feature type="domain" description="HTH tetR-type" evidence="7">
    <location>
        <begin position="16"/>
        <end position="76"/>
    </location>
</feature>
<reference evidence="8 9" key="1">
    <citation type="submission" date="2023-07" db="EMBL/GenBank/DDBJ databases">
        <title>Sequencing the genomes of 1000 actinobacteria strains.</title>
        <authorList>
            <person name="Klenk H.-P."/>
        </authorList>
    </citation>
    <scope>NUCLEOTIDE SEQUENCE [LARGE SCALE GENOMIC DNA]</scope>
    <source>
        <strain evidence="8 9">DSM 44109</strain>
    </source>
</reference>
<dbReference type="SUPFAM" id="SSF46689">
    <property type="entry name" value="Homeodomain-like"/>
    <property type="match status" value="1"/>
</dbReference>
<evidence type="ECO:0000256" key="1">
    <source>
        <dbReference type="ARBA" id="ARBA00022491"/>
    </source>
</evidence>
<gene>
    <name evidence="8" type="ORF">J2S55_007806</name>
</gene>
<proteinExistence type="predicted"/>
<sequence>MSDQTQAPAVRPSKGERTRARILDAAAELFSASGFHAVSLRDIATHAGLTHAGLLHHFPGKESLLIEVLSHRDREDAKVLFQADPGTSPEDFLGRVVSIVHRNMRTPGLVGLYAKISTEATDPAHPAHGYFVERYRVMRGQIGAAFAALAARTDPPAGYDPDLAAQMLLAVMDGLQTQWLLDPGAVDMHAAVVAFFARLDLDLSGAPPHSDHRSGPAPEPSPASIPNPGAAT</sequence>
<keyword evidence="2" id="KW-0805">Transcription regulation</keyword>